<dbReference type="PANTHER" id="PTHR46401:SF2">
    <property type="entry name" value="GLYCOSYLTRANSFERASE WBBK-RELATED"/>
    <property type="match status" value="1"/>
</dbReference>
<dbReference type="GO" id="GO:0016757">
    <property type="term" value="F:glycosyltransferase activity"/>
    <property type="evidence" value="ECO:0007669"/>
    <property type="project" value="InterPro"/>
</dbReference>
<organism evidence="4 5">
    <name type="scientific">Gelidibacter gilvus</name>
    <dbReference type="NCBI Taxonomy" id="59602"/>
    <lineage>
        <taxon>Bacteria</taxon>
        <taxon>Pseudomonadati</taxon>
        <taxon>Bacteroidota</taxon>
        <taxon>Flavobacteriia</taxon>
        <taxon>Flavobacteriales</taxon>
        <taxon>Flavobacteriaceae</taxon>
        <taxon>Gelidibacter</taxon>
    </lineage>
</organism>
<feature type="domain" description="Glycosyl transferase family 1" evidence="2">
    <location>
        <begin position="154"/>
        <end position="304"/>
    </location>
</feature>
<reference evidence="4 5" key="1">
    <citation type="submission" date="2019-01" db="EMBL/GenBank/DDBJ databases">
        <title>Genome sequence of the Antarctic species Gelidibacter gilvus ACAM 158(T).</title>
        <authorList>
            <person name="Bowman J.P."/>
        </authorList>
    </citation>
    <scope>NUCLEOTIDE SEQUENCE [LARGE SCALE GENOMIC DNA]</scope>
    <source>
        <strain evidence="4 5">IC158</strain>
    </source>
</reference>
<proteinExistence type="predicted"/>
<dbReference type="CDD" id="cd03809">
    <property type="entry name" value="GT4_MtfB-like"/>
    <property type="match status" value="1"/>
</dbReference>
<gene>
    <name evidence="4" type="ORF">ESZ48_13250</name>
</gene>
<dbReference type="InterPro" id="IPR001296">
    <property type="entry name" value="Glyco_trans_1"/>
</dbReference>
<name>A0A4Q0XDV5_9FLAO</name>
<evidence type="ECO:0000313" key="5">
    <source>
        <dbReference type="Proteomes" id="UP000289792"/>
    </source>
</evidence>
<evidence type="ECO:0000313" key="4">
    <source>
        <dbReference type="EMBL" id="RXJ46055.1"/>
    </source>
</evidence>
<sequence>MTETIIFIFRKPDPNYKSIEGLFGNISKTVGLRESVSFLTMNFSGGSPRTLWSNIKSFTKEENRIYHITGDVQYMALVTGKKSVLTVHDVKSIVNGHFLKRIYMKLFWFWLPALFVSRITVISEFTKKELEKIIPFSKNKIRVVHNPVNFLFQFSDYQFNQTKPRILLLGAKRNKNLNRVLESLKDIPCEVVLIGQPTHEQEVLAETFGLDFTYKFNLKIEDVIAEYHSCDMLCFASTYEGFGMPIIEAQSVGRPVLTSNIGAMKEVAADSALLVDPYDITSIREGVIKLIEDVDLREGLVQKGLRNVKRFSTEAVAEDYLKIYRELSV</sequence>
<dbReference type="InterPro" id="IPR028098">
    <property type="entry name" value="Glyco_trans_4-like_N"/>
</dbReference>
<dbReference type="RefSeq" id="WP_129017985.1">
    <property type="nucleotide sequence ID" value="NZ_SDDZ01000008.1"/>
</dbReference>
<evidence type="ECO:0000259" key="3">
    <source>
        <dbReference type="Pfam" id="PF13439"/>
    </source>
</evidence>
<dbReference type="PANTHER" id="PTHR46401">
    <property type="entry name" value="GLYCOSYLTRANSFERASE WBBK-RELATED"/>
    <property type="match status" value="1"/>
</dbReference>
<dbReference type="Pfam" id="PF00534">
    <property type="entry name" value="Glycos_transf_1"/>
    <property type="match status" value="1"/>
</dbReference>
<accession>A0A4Q0XDV5</accession>
<dbReference type="Proteomes" id="UP000289792">
    <property type="component" value="Unassembled WGS sequence"/>
</dbReference>
<evidence type="ECO:0000256" key="1">
    <source>
        <dbReference type="ARBA" id="ARBA00022679"/>
    </source>
</evidence>
<dbReference type="Pfam" id="PF13439">
    <property type="entry name" value="Glyco_transf_4"/>
    <property type="match status" value="1"/>
</dbReference>
<evidence type="ECO:0000259" key="2">
    <source>
        <dbReference type="Pfam" id="PF00534"/>
    </source>
</evidence>
<feature type="domain" description="Glycosyltransferase subfamily 4-like N-terminal" evidence="3">
    <location>
        <begin position="74"/>
        <end position="149"/>
    </location>
</feature>
<keyword evidence="5" id="KW-1185">Reference proteome</keyword>
<comment type="caution">
    <text evidence="4">The sequence shown here is derived from an EMBL/GenBank/DDBJ whole genome shotgun (WGS) entry which is preliminary data.</text>
</comment>
<dbReference type="OrthoDB" id="798298at2"/>
<dbReference type="AlphaFoldDB" id="A0A4Q0XDV5"/>
<dbReference type="EMBL" id="SDDZ01000008">
    <property type="protein sequence ID" value="RXJ46055.1"/>
    <property type="molecule type" value="Genomic_DNA"/>
</dbReference>
<protein>
    <submittedName>
        <fullName evidence="4">Glycosyltransferase family 1 protein</fullName>
    </submittedName>
</protein>
<keyword evidence="1 4" id="KW-0808">Transferase</keyword>
<dbReference type="Gene3D" id="3.40.50.2000">
    <property type="entry name" value="Glycogen Phosphorylase B"/>
    <property type="match status" value="2"/>
</dbReference>
<dbReference type="SUPFAM" id="SSF53756">
    <property type="entry name" value="UDP-Glycosyltransferase/glycogen phosphorylase"/>
    <property type="match status" value="1"/>
</dbReference>